<evidence type="ECO:0000313" key="2">
    <source>
        <dbReference type="EMBL" id="KAB0269004.1"/>
    </source>
</evidence>
<accession>A0A5N3PGY7</accession>
<reference evidence="2 3" key="1">
    <citation type="journal article" date="2019" name="Microorganisms">
        <title>Genome Insights into the Novel Species Microvirga brassicacearum, a Rapeseed Endophyte with Biotechnological Potential.</title>
        <authorList>
            <person name="Jimenez-Gomez A."/>
            <person name="Saati-Santamaria Z."/>
            <person name="Igual J.M."/>
            <person name="Rivas R."/>
            <person name="Mateos P.F."/>
            <person name="Garcia-Fraile P."/>
        </authorList>
    </citation>
    <scope>NUCLEOTIDE SEQUENCE [LARGE SCALE GENOMIC DNA]</scope>
    <source>
        <strain evidence="2 3">CDVBN77</strain>
    </source>
</reference>
<sequence length="89" mass="9824">MSRERRDVLPISCPPRGLSRVEAAAYVGVSPTTFDRMISEGVMPKAKRYGSRVIWDRLALDSAFMDLPDEAGAYGHPSDEPNPWDLGTS</sequence>
<feature type="region of interest" description="Disordered" evidence="1">
    <location>
        <begin position="70"/>
        <end position="89"/>
    </location>
</feature>
<dbReference type="AlphaFoldDB" id="A0A5N3PGY7"/>
<dbReference type="EMBL" id="VCMV01000003">
    <property type="protein sequence ID" value="KAB0269004.1"/>
    <property type="molecule type" value="Genomic_DNA"/>
</dbReference>
<dbReference type="Proteomes" id="UP000325684">
    <property type="component" value="Unassembled WGS sequence"/>
</dbReference>
<gene>
    <name evidence="2" type="ORF">FEZ63_02540</name>
</gene>
<name>A0A5N3PGY7_9HYPH</name>
<evidence type="ECO:0000256" key="1">
    <source>
        <dbReference type="SAM" id="MobiDB-lite"/>
    </source>
</evidence>
<keyword evidence="3" id="KW-1185">Reference proteome</keyword>
<protein>
    <submittedName>
        <fullName evidence="2">Helix-turn-helix domain-containing protein</fullName>
    </submittedName>
</protein>
<comment type="caution">
    <text evidence="2">The sequence shown here is derived from an EMBL/GenBank/DDBJ whole genome shotgun (WGS) entry which is preliminary data.</text>
</comment>
<organism evidence="2 3">
    <name type="scientific">Microvirga brassicacearum</name>
    <dbReference type="NCBI Taxonomy" id="2580413"/>
    <lineage>
        <taxon>Bacteria</taxon>
        <taxon>Pseudomonadati</taxon>
        <taxon>Pseudomonadota</taxon>
        <taxon>Alphaproteobacteria</taxon>
        <taxon>Hyphomicrobiales</taxon>
        <taxon>Methylobacteriaceae</taxon>
        <taxon>Microvirga</taxon>
    </lineage>
</organism>
<proteinExistence type="predicted"/>
<evidence type="ECO:0000313" key="3">
    <source>
        <dbReference type="Proteomes" id="UP000325684"/>
    </source>
</evidence>